<reference evidence="1" key="1">
    <citation type="journal article" date="2021" name="Environ. Microbiol.">
        <title>Gene family expansions and transcriptome signatures uncover fungal adaptations to wood decay.</title>
        <authorList>
            <person name="Hage H."/>
            <person name="Miyauchi S."/>
            <person name="Viragh M."/>
            <person name="Drula E."/>
            <person name="Min B."/>
            <person name="Chaduli D."/>
            <person name="Navarro D."/>
            <person name="Favel A."/>
            <person name="Norest M."/>
            <person name="Lesage-Meessen L."/>
            <person name="Balint B."/>
            <person name="Merenyi Z."/>
            <person name="de Eugenio L."/>
            <person name="Morin E."/>
            <person name="Martinez A.T."/>
            <person name="Baldrian P."/>
            <person name="Stursova M."/>
            <person name="Martinez M.J."/>
            <person name="Novotny C."/>
            <person name="Magnuson J.K."/>
            <person name="Spatafora J.W."/>
            <person name="Maurice S."/>
            <person name="Pangilinan J."/>
            <person name="Andreopoulos W."/>
            <person name="LaButti K."/>
            <person name="Hundley H."/>
            <person name="Na H."/>
            <person name="Kuo A."/>
            <person name="Barry K."/>
            <person name="Lipzen A."/>
            <person name="Henrissat B."/>
            <person name="Riley R."/>
            <person name="Ahrendt S."/>
            <person name="Nagy L.G."/>
            <person name="Grigoriev I.V."/>
            <person name="Martin F."/>
            <person name="Rosso M.N."/>
        </authorList>
    </citation>
    <scope>NUCLEOTIDE SEQUENCE</scope>
    <source>
        <strain evidence="1">CBS 384.51</strain>
    </source>
</reference>
<proteinExistence type="predicted"/>
<dbReference type="Proteomes" id="UP001055072">
    <property type="component" value="Unassembled WGS sequence"/>
</dbReference>
<organism evidence="1 2">
    <name type="scientific">Irpex rosettiformis</name>
    <dbReference type="NCBI Taxonomy" id="378272"/>
    <lineage>
        <taxon>Eukaryota</taxon>
        <taxon>Fungi</taxon>
        <taxon>Dikarya</taxon>
        <taxon>Basidiomycota</taxon>
        <taxon>Agaricomycotina</taxon>
        <taxon>Agaricomycetes</taxon>
        <taxon>Polyporales</taxon>
        <taxon>Irpicaceae</taxon>
        <taxon>Irpex</taxon>
    </lineage>
</organism>
<evidence type="ECO:0000313" key="2">
    <source>
        <dbReference type="Proteomes" id="UP001055072"/>
    </source>
</evidence>
<accession>A0ACB8TV51</accession>
<comment type="caution">
    <text evidence="1">The sequence shown here is derived from an EMBL/GenBank/DDBJ whole genome shotgun (WGS) entry which is preliminary data.</text>
</comment>
<gene>
    <name evidence="1" type="ORF">BDY19DRAFT_895913</name>
</gene>
<name>A0ACB8TV51_9APHY</name>
<keyword evidence="2" id="KW-1185">Reference proteome</keyword>
<evidence type="ECO:0000313" key="1">
    <source>
        <dbReference type="EMBL" id="KAI0085846.1"/>
    </source>
</evidence>
<protein>
    <submittedName>
        <fullName evidence="1">Conidiation protein 6-domain-containing protein</fullName>
    </submittedName>
</protein>
<dbReference type="EMBL" id="MU274928">
    <property type="protein sequence ID" value="KAI0085846.1"/>
    <property type="molecule type" value="Genomic_DNA"/>
</dbReference>
<sequence length="92" mass="10099">MADSNTLPTRVIGGHKANLNNPRNSEESKEHSRQVISELENDPATKAQQEQYGGEKNEGNVIGGHKATLKNPNVSEEAKEHSRSFLEDKGAF</sequence>